<name>A0AAD2JJ26_9STRA</name>
<dbReference type="PANTHER" id="PTHR24276">
    <property type="entry name" value="POLYSERASE-RELATED"/>
    <property type="match status" value="1"/>
</dbReference>
<feature type="domain" description="Peptidase S1" evidence="5">
    <location>
        <begin position="55"/>
        <end position="301"/>
    </location>
</feature>
<keyword evidence="2" id="KW-0843">Virulence</keyword>
<dbReference type="PRINTS" id="PR00722">
    <property type="entry name" value="CHYMOTRYPSIN"/>
</dbReference>
<sequence length="1102" mass="120792">MGEQSLQSKPYNMLLPCCFLLLLLPQLAQAKPQKTSQTDGSNHFPSSKRILQPRIIGGTDAEQGQYPYMVSVVANSGAHDCGGVLVAKDVVLTSAHCSGNLARVHVGRWNRRFQFLGDQFDDIAIRKEYLHPLFEGETDSENLNYDFNLLKLDGFSALQPIRLNEQFFVPNTNQAVTAVGFGQTLPDDGSSEATILQQVELKYIPNEECSLSSDGLDSYEGLLSEAMMCAADEGKDACFGDSGGPLVARNLDSEPVDNDPSRTTDVLVGLTSWGFGCADTNFPGVYARISNQIGWLKETICQISDDPPNEYYNCPTFAKDGNVPVVVKLTLDNYPSETSWQISCNNVVYGQAAEGKYGNRPGEELEEKVFVPSGSSCTFQMKDKFGDGLCCDSPGSFQLYLYNDPSQVFASGGGNYGPEASYGFNIPSDADTGDMDPIIGDGTIPLTVSLLFDDFPEEVGWQVDRIGIGATTVYNFPPGTYRMPNGRAIQTVMLQDNQIYRFRITDFQRDGMPGGTIQVLLGTMDVNERDKAILERRGGDMKESFEVTFTSWENSNQATEAPAVGSGESFLTIALGFDLYPQEIGWQLRVRDRSLIDFSRSEEEDGEIVAFRPIGYYSDRARETVFDQVAIPQLPLNGERDFIFIITDDHGDGMCCDWGNELVEPGYSIYEGDASAQNLILSSKMKDTSREIKYFDLPSERKQPASTNAPTQDSVETSAVNLEISLAFSERGGSSSFYIEDSTTGNRVVNYPCSPNIGTTRTYSIPSGVYTFAISNDCGKVGSVSSEMEYAVRLQGAGDNRPPLLQGTKPGIDTFVVWGEEAQVETMEMSLEFTTNSDPSSFNHYIKRLDVEEDDAFLAQVSKFSLEPNRYYMQSLSISKGGLYRVALQGVTESALVNSQVMLKIGDKSYPITFPGLRPSEEQYIKFLAGSLPSVSTDGPSLMLRIVYDNDPLDLEYVLFEETGNGEDTATSRAVSGRKMRRNRVYAFGPQNETLVSSLAGQEHIEILPLPSYAGEKTFTLLLSDSGGDGLCCKQGNGGPIELFDGPIEDDKLLFQDAFSGTTRKAFTFTRQGEAQPSSSSRCAPFSVGLGVSFALAALWIV</sequence>
<dbReference type="EMBL" id="CAKOGP040001870">
    <property type="protein sequence ID" value="CAJ1954834.1"/>
    <property type="molecule type" value="Genomic_DNA"/>
</dbReference>
<dbReference type="Proteomes" id="UP001295423">
    <property type="component" value="Unassembled WGS sequence"/>
</dbReference>
<dbReference type="InterPro" id="IPR043504">
    <property type="entry name" value="Peptidase_S1_PA_chymotrypsin"/>
</dbReference>
<dbReference type="PROSITE" id="PS00135">
    <property type="entry name" value="TRYPSIN_SER"/>
    <property type="match status" value="1"/>
</dbReference>
<evidence type="ECO:0000256" key="1">
    <source>
        <dbReference type="ARBA" id="ARBA00007664"/>
    </source>
</evidence>
<dbReference type="PROSITE" id="PS50240">
    <property type="entry name" value="TRYPSIN_DOM"/>
    <property type="match status" value="1"/>
</dbReference>
<dbReference type="Gene3D" id="2.40.10.10">
    <property type="entry name" value="Trypsin-like serine proteases"/>
    <property type="match status" value="1"/>
</dbReference>
<dbReference type="CDD" id="cd00190">
    <property type="entry name" value="Tryp_SPc"/>
    <property type="match status" value="1"/>
</dbReference>
<gene>
    <name evidence="6" type="ORF">CYCCA115_LOCUS15426</name>
</gene>
<comment type="similarity">
    <text evidence="1">Belongs to the peptidase S1 family.</text>
</comment>
<dbReference type="InterPro" id="IPR033116">
    <property type="entry name" value="TRYPSIN_SER"/>
</dbReference>
<keyword evidence="4" id="KW-0732">Signal</keyword>
<dbReference type="PANTHER" id="PTHR24276:SF91">
    <property type="entry name" value="AT26814P-RELATED"/>
    <property type="match status" value="1"/>
</dbReference>
<dbReference type="SUPFAM" id="SSF50494">
    <property type="entry name" value="Trypsin-like serine proteases"/>
    <property type="match status" value="1"/>
</dbReference>
<evidence type="ECO:0000313" key="6">
    <source>
        <dbReference type="EMBL" id="CAJ1954834.1"/>
    </source>
</evidence>
<evidence type="ECO:0000313" key="7">
    <source>
        <dbReference type="Proteomes" id="UP001295423"/>
    </source>
</evidence>
<evidence type="ECO:0000256" key="2">
    <source>
        <dbReference type="ARBA" id="ARBA00023026"/>
    </source>
</evidence>
<keyword evidence="3" id="KW-1015">Disulfide bond</keyword>
<dbReference type="SMART" id="SM00020">
    <property type="entry name" value="Tryp_SPc"/>
    <property type="match status" value="1"/>
</dbReference>
<accession>A0AAD2JJ26</accession>
<feature type="chain" id="PRO_5042186499" description="Peptidase S1 domain-containing protein" evidence="4">
    <location>
        <begin position="31"/>
        <end position="1102"/>
    </location>
</feature>
<evidence type="ECO:0000256" key="4">
    <source>
        <dbReference type="SAM" id="SignalP"/>
    </source>
</evidence>
<proteinExistence type="inferred from homology"/>
<dbReference type="GO" id="GO:0006508">
    <property type="term" value="P:proteolysis"/>
    <property type="evidence" value="ECO:0007669"/>
    <property type="project" value="InterPro"/>
</dbReference>
<keyword evidence="7" id="KW-1185">Reference proteome</keyword>
<reference evidence="6" key="1">
    <citation type="submission" date="2023-08" db="EMBL/GenBank/DDBJ databases">
        <authorList>
            <person name="Audoor S."/>
            <person name="Bilcke G."/>
        </authorList>
    </citation>
    <scope>NUCLEOTIDE SEQUENCE</scope>
</reference>
<dbReference type="InterPro" id="IPR001254">
    <property type="entry name" value="Trypsin_dom"/>
</dbReference>
<comment type="caution">
    <text evidence="6">The sequence shown here is derived from an EMBL/GenBank/DDBJ whole genome shotgun (WGS) entry which is preliminary data.</text>
</comment>
<dbReference type="InterPro" id="IPR001314">
    <property type="entry name" value="Peptidase_S1A"/>
</dbReference>
<organism evidence="6 7">
    <name type="scientific">Cylindrotheca closterium</name>
    <dbReference type="NCBI Taxonomy" id="2856"/>
    <lineage>
        <taxon>Eukaryota</taxon>
        <taxon>Sar</taxon>
        <taxon>Stramenopiles</taxon>
        <taxon>Ochrophyta</taxon>
        <taxon>Bacillariophyta</taxon>
        <taxon>Bacillariophyceae</taxon>
        <taxon>Bacillariophycidae</taxon>
        <taxon>Bacillariales</taxon>
        <taxon>Bacillariaceae</taxon>
        <taxon>Cylindrotheca</taxon>
    </lineage>
</organism>
<evidence type="ECO:0000256" key="3">
    <source>
        <dbReference type="ARBA" id="ARBA00023157"/>
    </source>
</evidence>
<dbReference type="GO" id="GO:0004252">
    <property type="term" value="F:serine-type endopeptidase activity"/>
    <property type="evidence" value="ECO:0007669"/>
    <property type="project" value="InterPro"/>
</dbReference>
<dbReference type="Pfam" id="PF00089">
    <property type="entry name" value="Trypsin"/>
    <property type="match status" value="1"/>
</dbReference>
<evidence type="ECO:0000259" key="5">
    <source>
        <dbReference type="PROSITE" id="PS50240"/>
    </source>
</evidence>
<protein>
    <recommendedName>
        <fullName evidence="5">Peptidase S1 domain-containing protein</fullName>
    </recommendedName>
</protein>
<dbReference type="InterPro" id="IPR050430">
    <property type="entry name" value="Peptidase_S1"/>
</dbReference>
<feature type="signal peptide" evidence="4">
    <location>
        <begin position="1"/>
        <end position="30"/>
    </location>
</feature>
<dbReference type="InterPro" id="IPR009003">
    <property type="entry name" value="Peptidase_S1_PA"/>
</dbReference>
<dbReference type="AlphaFoldDB" id="A0AAD2JJ26"/>